<name>A0A258HDX8_9CAUL</name>
<gene>
    <name evidence="1" type="ORF">B7Y86_14060</name>
</gene>
<dbReference type="AlphaFoldDB" id="A0A258HDX8"/>
<dbReference type="EMBL" id="NCEQ01000015">
    <property type="protein sequence ID" value="OYX55205.1"/>
    <property type="molecule type" value="Genomic_DNA"/>
</dbReference>
<dbReference type="GO" id="GO:0006355">
    <property type="term" value="P:regulation of DNA-templated transcription"/>
    <property type="evidence" value="ECO:0007669"/>
    <property type="project" value="InterPro"/>
</dbReference>
<reference evidence="1 2" key="1">
    <citation type="submission" date="2017-03" db="EMBL/GenBank/DDBJ databases">
        <title>Lifting the veil on microbial sulfur biogeochemistry in mining wastewaters.</title>
        <authorList>
            <person name="Kantor R.S."/>
            <person name="Colenbrander Nelson T."/>
            <person name="Marshall S."/>
            <person name="Bennett D."/>
            <person name="Apte S."/>
            <person name="Camacho D."/>
            <person name="Thomas B.C."/>
            <person name="Warren L.A."/>
            <person name="Banfield J.F."/>
        </authorList>
    </citation>
    <scope>NUCLEOTIDE SEQUENCE [LARGE SCALE GENOMIC DNA]</scope>
    <source>
        <strain evidence="1">32-68-21</strain>
    </source>
</reference>
<comment type="caution">
    <text evidence="1">The sequence shown here is derived from an EMBL/GenBank/DDBJ whole genome shotgun (WGS) entry which is preliminary data.</text>
</comment>
<proteinExistence type="predicted"/>
<dbReference type="Proteomes" id="UP000216147">
    <property type="component" value="Unassembled WGS sequence"/>
</dbReference>
<sequence length="63" mass="7085">MARKHVNRGVAPDKRDLPQKTCVSCGKPFAWRAKWARDWEQVKFCSERCRRVGVSGGPEAPGS</sequence>
<dbReference type="InterPro" id="IPR017136">
    <property type="entry name" value="UCP037205"/>
</dbReference>
<dbReference type="Gene3D" id="3.30.50.10">
    <property type="entry name" value="Erythroid Transcription Factor GATA-1, subunit A"/>
    <property type="match status" value="1"/>
</dbReference>
<accession>A0A258HDX8</accession>
<evidence type="ECO:0000313" key="1">
    <source>
        <dbReference type="EMBL" id="OYX55205.1"/>
    </source>
</evidence>
<organism evidence="1 2">
    <name type="scientific">Brevundimonas subvibrioides</name>
    <dbReference type="NCBI Taxonomy" id="74313"/>
    <lineage>
        <taxon>Bacteria</taxon>
        <taxon>Pseudomonadati</taxon>
        <taxon>Pseudomonadota</taxon>
        <taxon>Alphaproteobacteria</taxon>
        <taxon>Caulobacterales</taxon>
        <taxon>Caulobacteraceae</taxon>
        <taxon>Brevundimonas</taxon>
    </lineage>
</organism>
<dbReference type="PANTHER" id="PTHR37463:SF1">
    <property type="entry name" value="DUF2256 DOMAIN-CONTAINING PROTEIN"/>
    <property type="match status" value="1"/>
</dbReference>
<evidence type="ECO:0000313" key="2">
    <source>
        <dbReference type="Proteomes" id="UP000216147"/>
    </source>
</evidence>
<dbReference type="GO" id="GO:0008270">
    <property type="term" value="F:zinc ion binding"/>
    <property type="evidence" value="ECO:0007669"/>
    <property type="project" value="InterPro"/>
</dbReference>
<dbReference type="InterPro" id="IPR013088">
    <property type="entry name" value="Znf_NHR/GATA"/>
</dbReference>
<protein>
    <submittedName>
        <fullName evidence="1">DUF2256 domain-containing protein</fullName>
    </submittedName>
</protein>
<dbReference type="PANTHER" id="PTHR37463">
    <property type="entry name" value="GSL3115 PROTEIN"/>
    <property type="match status" value="1"/>
</dbReference>
<dbReference type="Pfam" id="PF10013">
    <property type="entry name" value="DUF2256"/>
    <property type="match status" value="1"/>
</dbReference>